<name>A0A507B5Y7_9PEZI</name>
<dbReference type="RefSeq" id="XP_030994152.1">
    <property type="nucleotide sequence ID" value="XM_031141531.1"/>
</dbReference>
<reference evidence="2 3" key="1">
    <citation type="submission" date="2019-06" db="EMBL/GenBank/DDBJ databases">
        <title>Draft genome sequence of the filamentous fungus Phialemoniopsis curvata isolated from diesel fuel.</title>
        <authorList>
            <person name="Varaljay V.A."/>
            <person name="Lyon W.J."/>
            <person name="Crouch A.L."/>
            <person name="Drake C.E."/>
            <person name="Hollomon J.M."/>
            <person name="Nadeau L.J."/>
            <person name="Nunn H.S."/>
            <person name="Stevenson B.S."/>
            <person name="Bojanowski C.L."/>
            <person name="Crookes-Goodson W.J."/>
        </authorList>
    </citation>
    <scope>NUCLEOTIDE SEQUENCE [LARGE SCALE GENOMIC DNA]</scope>
    <source>
        <strain evidence="2 3">D216</strain>
    </source>
</reference>
<evidence type="ECO:0000313" key="3">
    <source>
        <dbReference type="Proteomes" id="UP000319257"/>
    </source>
</evidence>
<dbReference type="Proteomes" id="UP000319257">
    <property type="component" value="Unassembled WGS sequence"/>
</dbReference>
<feature type="compositionally biased region" description="Polar residues" evidence="1">
    <location>
        <begin position="145"/>
        <end position="165"/>
    </location>
</feature>
<dbReference type="InParanoid" id="A0A507B5Y7"/>
<evidence type="ECO:0000256" key="1">
    <source>
        <dbReference type="SAM" id="MobiDB-lite"/>
    </source>
</evidence>
<evidence type="ECO:0000313" key="2">
    <source>
        <dbReference type="EMBL" id="TPX12441.1"/>
    </source>
</evidence>
<dbReference type="STRING" id="1093900.A0A507B5Y7"/>
<dbReference type="Pfam" id="PF11905">
    <property type="entry name" value="DUF3425"/>
    <property type="match status" value="1"/>
</dbReference>
<dbReference type="PANTHER" id="PTHR37012:SF2">
    <property type="entry name" value="BZIP DOMAIN-CONTAINING PROTEIN-RELATED"/>
    <property type="match status" value="1"/>
</dbReference>
<feature type="compositionally biased region" description="Polar residues" evidence="1">
    <location>
        <begin position="48"/>
        <end position="57"/>
    </location>
</feature>
<evidence type="ECO:0008006" key="4">
    <source>
        <dbReference type="Google" id="ProtNLM"/>
    </source>
</evidence>
<feature type="compositionally biased region" description="Polar residues" evidence="1">
    <location>
        <begin position="17"/>
        <end position="36"/>
    </location>
</feature>
<dbReference type="OrthoDB" id="4161589at2759"/>
<dbReference type="GeneID" id="41974300"/>
<feature type="compositionally biased region" description="Basic residues" evidence="1">
    <location>
        <begin position="174"/>
        <end position="189"/>
    </location>
</feature>
<feature type="region of interest" description="Disordered" evidence="1">
    <location>
        <begin position="1"/>
        <end position="57"/>
    </location>
</feature>
<feature type="region of interest" description="Disordered" evidence="1">
    <location>
        <begin position="142"/>
        <end position="205"/>
    </location>
</feature>
<organism evidence="2 3">
    <name type="scientific">Thyridium curvatum</name>
    <dbReference type="NCBI Taxonomy" id="1093900"/>
    <lineage>
        <taxon>Eukaryota</taxon>
        <taxon>Fungi</taxon>
        <taxon>Dikarya</taxon>
        <taxon>Ascomycota</taxon>
        <taxon>Pezizomycotina</taxon>
        <taxon>Sordariomycetes</taxon>
        <taxon>Sordariomycetidae</taxon>
        <taxon>Thyridiales</taxon>
        <taxon>Thyridiaceae</taxon>
        <taxon>Thyridium</taxon>
    </lineage>
</organism>
<protein>
    <recommendedName>
        <fullName evidence="4">BZIP domain-containing protein</fullName>
    </recommendedName>
</protein>
<dbReference type="InterPro" id="IPR021833">
    <property type="entry name" value="DUF3425"/>
</dbReference>
<accession>A0A507B5Y7</accession>
<dbReference type="EMBL" id="SKBQ01000040">
    <property type="protein sequence ID" value="TPX12441.1"/>
    <property type="molecule type" value="Genomic_DNA"/>
</dbReference>
<gene>
    <name evidence="2" type="ORF">E0L32_006853</name>
</gene>
<dbReference type="CDD" id="cd14686">
    <property type="entry name" value="bZIP"/>
    <property type="match status" value="1"/>
</dbReference>
<feature type="region of interest" description="Disordered" evidence="1">
    <location>
        <begin position="69"/>
        <end position="93"/>
    </location>
</feature>
<feature type="compositionally biased region" description="Basic residues" evidence="1">
    <location>
        <begin position="69"/>
        <end position="88"/>
    </location>
</feature>
<proteinExistence type="predicted"/>
<comment type="caution">
    <text evidence="2">The sequence shown here is derived from an EMBL/GenBank/DDBJ whole genome shotgun (WGS) entry which is preliminary data.</text>
</comment>
<keyword evidence="3" id="KW-1185">Reference proteome</keyword>
<dbReference type="PANTHER" id="PTHR37012">
    <property type="entry name" value="B-ZIP TRANSCRIPTION FACTOR (EUROFUNG)-RELATED"/>
    <property type="match status" value="1"/>
</dbReference>
<sequence length="528" mass="59352">MTLSEAGDPPLSPPTSDPISQVTSRETEMESLSQEKPSLPSRPRKSFSKNINPESSRSVLFMAADKLERKRKLDRHNQRTSRSRAKTRARVEELEKENEHLKCQLDAAERSKTRMQSTLERMKNCIRSSYAAMMDMDELGEVHSSIESPASSTGAARSRSLTNPQALVWPSHQTSKRRHSSSVRPRYVHGSHADGRGQSSSDENTTMQYPLDVLNSGHANSSDALPPTWSFTDALAGFKYDVPARPSPQNQPVLDLGALDFTFGAINQDIEPNPDPSVDEPWSGSLEQALHHVRRSSRYSISPPDLPIWSIPIKHLPPQNQLDRLMQSMADTLAANSRGMSSSGIHTPTFPSVQSLLNLDIEEGDEDQSLPVSTALFEHGSSWTAFRGFPEKIAILHCIGRLVRWQVQPNRANWDALMPGLRPTDAQRSVPHPWWVDTLQWGRGRDHIIEQKNWAIFHQLRGVFNANFSINWPHSPHDILVPGAQGEMVPSPAFLEHIRDTRNWTIDAEWPEELAFMREIAPKQVAEL</sequence>
<dbReference type="AlphaFoldDB" id="A0A507B5Y7"/>